<dbReference type="CTD" id="54522"/>
<dbReference type="AlphaFoldDB" id="A0A3B4EQY3"/>
<evidence type="ECO:0000256" key="8">
    <source>
        <dbReference type="ARBA" id="ARBA00062703"/>
    </source>
</evidence>
<dbReference type="FunFam" id="1.25.40.20:FF:000336">
    <property type="entry name" value="Ankyrin repeat domain-containing protein 16"/>
    <property type="match status" value="1"/>
</dbReference>
<evidence type="ECO:0000256" key="4">
    <source>
        <dbReference type="ARBA" id="ARBA00022737"/>
    </source>
</evidence>
<reference evidence="11" key="3">
    <citation type="submission" date="2025-09" db="UniProtKB">
        <authorList>
            <consortium name="Ensembl"/>
        </authorList>
    </citation>
    <scope>IDENTIFICATION</scope>
</reference>
<dbReference type="SUPFAM" id="SSF48403">
    <property type="entry name" value="Ankyrin repeat"/>
    <property type="match status" value="1"/>
</dbReference>
<dbReference type="PRINTS" id="PR01415">
    <property type="entry name" value="ANKYRIN"/>
</dbReference>
<feature type="repeat" description="ANK" evidence="10">
    <location>
        <begin position="79"/>
        <end position="111"/>
    </location>
</feature>
<sequence>MDEEKTFKPLIKLTQDGHLSVLKDQIEGESGIYFKQHINAHFGKSGDTLLHYAARHGHIDILRYFIEELGMDIELYNNDYKRALHEAASMSHEQCVQYLIDRGAQIDCLKKADWTPFMMACTRRDLRVIKVLLDHSADPTLHNKDGWNSFHIACREGDPAVIEHLLLVRPEVWRTESKTRRTPLHTAAMHGCLEVVKILLEKCAYKPDKKDSCGVTPFMDAVRNGHLAVAKLLLEKHQASPTAVDILGVQPLHQASVTAQEEALCFLVQDLSVDVNAKATKLELTALHYAAKEGHTSTIKTLLQLGADLHARDKKGRSALHMACIGQHAATAQTLLQLGLTDTEDSTGTMARQLAKKPDITRVFESPEEIEP</sequence>
<dbReference type="SMART" id="SM00248">
    <property type="entry name" value="ANK"/>
    <property type="match status" value="9"/>
</dbReference>
<evidence type="ECO:0000256" key="6">
    <source>
        <dbReference type="ARBA" id="ARBA00023242"/>
    </source>
</evidence>
<evidence type="ECO:0000256" key="3">
    <source>
        <dbReference type="ARBA" id="ARBA00022490"/>
    </source>
</evidence>
<dbReference type="OrthoDB" id="4772757at2759"/>
<dbReference type="Pfam" id="PF00023">
    <property type="entry name" value="Ank"/>
    <property type="match status" value="1"/>
</dbReference>
<dbReference type="InterPro" id="IPR002110">
    <property type="entry name" value="Ankyrin_rpt"/>
</dbReference>
<dbReference type="GO" id="GO:0005634">
    <property type="term" value="C:nucleus"/>
    <property type="evidence" value="ECO:0007669"/>
    <property type="project" value="UniProtKB-SubCell"/>
</dbReference>
<organism evidence="11 12">
    <name type="scientific">Pygocentrus nattereri</name>
    <name type="common">Red-bellied piranha</name>
    <dbReference type="NCBI Taxonomy" id="42514"/>
    <lineage>
        <taxon>Eukaryota</taxon>
        <taxon>Metazoa</taxon>
        <taxon>Chordata</taxon>
        <taxon>Craniata</taxon>
        <taxon>Vertebrata</taxon>
        <taxon>Euteleostomi</taxon>
        <taxon>Actinopterygii</taxon>
        <taxon>Neopterygii</taxon>
        <taxon>Teleostei</taxon>
        <taxon>Ostariophysi</taxon>
        <taxon>Characiformes</taxon>
        <taxon>Characoidei</taxon>
        <taxon>Pygocentrus</taxon>
    </lineage>
</organism>
<dbReference type="Gene3D" id="1.25.40.20">
    <property type="entry name" value="Ankyrin repeat-containing domain"/>
    <property type="match status" value="1"/>
</dbReference>
<evidence type="ECO:0000256" key="9">
    <source>
        <dbReference type="ARBA" id="ARBA00067264"/>
    </source>
</evidence>
<accession>A0A3B4EQY3</accession>
<comment type="subcellular location">
    <subcellularLocation>
        <location evidence="2">Cytoplasm</location>
    </subcellularLocation>
    <subcellularLocation>
        <location evidence="1">Nucleus</location>
    </subcellularLocation>
</comment>
<dbReference type="PANTHER" id="PTHR24198:SF185">
    <property type="entry name" value="ANKYRIN-3"/>
    <property type="match status" value="1"/>
</dbReference>
<dbReference type="Proteomes" id="UP001501920">
    <property type="component" value="Chromosome 1"/>
</dbReference>
<dbReference type="PROSITE" id="PS50297">
    <property type="entry name" value="ANK_REP_REGION"/>
    <property type="match status" value="4"/>
</dbReference>
<evidence type="ECO:0000256" key="1">
    <source>
        <dbReference type="ARBA" id="ARBA00004123"/>
    </source>
</evidence>
<keyword evidence="6" id="KW-0539">Nucleus</keyword>
<reference evidence="11 12" key="1">
    <citation type="submission" date="2020-10" db="EMBL/GenBank/DDBJ databases">
        <title>Pygocentrus nattereri (red-bellied piranha) genome, fPygNat1, primary haplotype.</title>
        <authorList>
            <person name="Myers G."/>
            <person name="Meyer A."/>
            <person name="Karagic N."/>
            <person name="Pippel M."/>
            <person name="Winkler S."/>
            <person name="Tracey A."/>
            <person name="Wood J."/>
            <person name="Formenti G."/>
            <person name="Howe K."/>
            <person name="Fedrigo O."/>
            <person name="Jarvis E.D."/>
        </authorList>
    </citation>
    <scope>NUCLEOTIDE SEQUENCE [LARGE SCALE GENOMIC DNA]</scope>
</reference>
<feature type="repeat" description="ANK" evidence="10">
    <location>
        <begin position="282"/>
        <end position="314"/>
    </location>
</feature>
<protein>
    <recommendedName>
        <fullName evidence="9">Ankyrin repeat domain-containing protein 16</fullName>
    </recommendedName>
</protein>
<evidence type="ECO:0000313" key="11">
    <source>
        <dbReference type="Ensembl" id="ENSPNAP00000037704.1"/>
    </source>
</evidence>
<feature type="repeat" description="ANK" evidence="10">
    <location>
        <begin position="179"/>
        <end position="202"/>
    </location>
</feature>
<dbReference type="InterPro" id="IPR036770">
    <property type="entry name" value="Ankyrin_rpt-contain_sf"/>
</dbReference>
<reference evidence="11" key="2">
    <citation type="submission" date="2025-08" db="UniProtKB">
        <authorList>
            <consortium name="Ensembl"/>
        </authorList>
    </citation>
    <scope>IDENTIFICATION</scope>
</reference>
<evidence type="ECO:0000256" key="7">
    <source>
        <dbReference type="ARBA" id="ARBA00053725"/>
    </source>
</evidence>
<dbReference type="GO" id="GO:0005737">
    <property type="term" value="C:cytoplasm"/>
    <property type="evidence" value="ECO:0007669"/>
    <property type="project" value="UniProtKB-SubCell"/>
</dbReference>
<evidence type="ECO:0000313" key="12">
    <source>
        <dbReference type="Proteomes" id="UP001501920"/>
    </source>
</evidence>
<evidence type="ECO:0000256" key="5">
    <source>
        <dbReference type="ARBA" id="ARBA00023043"/>
    </source>
</evidence>
<dbReference type="RefSeq" id="XP_017567687.1">
    <property type="nucleotide sequence ID" value="XM_017712198.2"/>
</dbReference>
<dbReference type="Ensembl" id="ENSPNAT00000041166.2">
    <property type="protein sequence ID" value="ENSPNAP00000037704.1"/>
    <property type="gene ID" value="ENSPNAG00000029740.2"/>
</dbReference>
<evidence type="ECO:0000256" key="10">
    <source>
        <dbReference type="PROSITE-ProRule" id="PRU00023"/>
    </source>
</evidence>
<comment type="function">
    <text evidence="7">Required to prevent the misactivation of serine (Ser) with tRNA(Ala) by promoting the hydrolysis of Ser-mischarged tRNA(Ala), thereby playing a role in translational fidelity. Binds directly to the catalytic domain of AARS/AlaRS and captures Ser that is misactivated by AARS/AlaRS, preventing the charging of Ser adenylates to tRNA(Ala) and precluding Ser misincorporation in nascent peptides.</text>
</comment>
<keyword evidence="4" id="KW-0677">Repeat</keyword>
<dbReference type="GeneTree" id="ENSGT00940000153969"/>
<gene>
    <name evidence="11" type="primary">ANKRD16</name>
</gene>
<dbReference type="STRING" id="42514.ENSPNAP00000037704"/>
<name>A0A3B4EQY3_PYGNA</name>
<dbReference type="PANTHER" id="PTHR24198">
    <property type="entry name" value="ANKYRIN REPEAT AND PROTEIN KINASE DOMAIN-CONTAINING PROTEIN"/>
    <property type="match status" value="1"/>
</dbReference>
<dbReference type="PROSITE" id="PS50088">
    <property type="entry name" value="ANK_REPEAT"/>
    <property type="match status" value="5"/>
</dbReference>
<dbReference type="GeneID" id="108436006"/>
<keyword evidence="3" id="KW-0963">Cytoplasm</keyword>
<evidence type="ECO:0000256" key="2">
    <source>
        <dbReference type="ARBA" id="ARBA00004496"/>
    </source>
</evidence>
<keyword evidence="5 10" id="KW-0040">ANK repeat</keyword>
<feature type="repeat" description="ANK" evidence="10">
    <location>
        <begin position="45"/>
        <end position="78"/>
    </location>
</feature>
<comment type="subunit">
    <text evidence="8">Interacts with AARS; the interaction is direct.</text>
</comment>
<keyword evidence="12" id="KW-1185">Reference proteome</keyword>
<dbReference type="Pfam" id="PF12796">
    <property type="entry name" value="Ank_2"/>
    <property type="match status" value="3"/>
</dbReference>
<proteinExistence type="predicted"/>
<feature type="repeat" description="ANK" evidence="10">
    <location>
        <begin position="112"/>
        <end position="144"/>
    </location>
</feature>